<dbReference type="InterPro" id="IPR030658">
    <property type="entry name" value="CSF-1_receptor"/>
</dbReference>
<feature type="non-terminal residue" evidence="31">
    <location>
        <position position="1"/>
    </location>
</feature>
<evidence type="ECO:0000256" key="26">
    <source>
        <dbReference type="SAM" id="MobiDB-lite"/>
    </source>
</evidence>
<dbReference type="InterPro" id="IPR013783">
    <property type="entry name" value="Ig-like_fold"/>
</dbReference>
<feature type="binding site" evidence="22">
    <location>
        <position position="634"/>
    </location>
    <ligand>
        <name>Mg(2+)</name>
        <dbReference type="ChEBI" id="CHEBI:18420"/>
    </ligand>
</feature>
<evidence type="ECO:0000256" key="15">
    <source>
        <dbReference type="ARBA" id="ARBA00023157"/>
    </source>
</evidence>
<dbReference type="GO" id="GO:0046872">
    <property type="term" value="F:metal ion binding"/>
    <property type="evidence" value="ECO:0007669"/>
    <property type="project" value="UniProtKB-KW"/>
</dbReference>
<dbReference type="FunFam" id="1.10.510.10:FF:000140">
    <property type="entry name" value="Platelet-derived growth factor receptor beta"/>
    <property type="match status" value="1"/>
</dbReference>
<keyword evidence="15" id="KW-1015">Disulfide bond</keyword>
<keyword evidence="5" id="KW-0808">Transferase</keyword>
<keyword evidence="16 25" id="KW-0675">Receptor</keyword>
<evidence type="ECO:0000259" key="29">
    <source>
        <dbReference type="PROSITE" id="PS50011"/>
    </source>
</evidence>
<dbReference type="GO" id="GO:0005524">
    <property type="term" value="F:ATP binding"/>
    <property type="evidence" value="ECO:0007669"/>
    <property type="project" value="UniProtKB-UniRule"/>
</dbReference>
<dbReference type="InterPro" id="IPR000719">
    <property type="entry name" value="Prot_kinase_dom"/>
</dbReference>
<dbReference type="GO" id="GO:0030316">
    <property type="term" value="P:osteoclast differentiation"/>
    <property type="evidence" value="ECO:0007669"/>
    <property type="project" value="TreeGrafter"/>
</dbReference>
<feature type="signal peptide" evidence="28">
    <location>
        <begin position="1"/>
        <end position="39"/>
    </location>
</feature>
<dbReference type="SUPFAM" id="SSF48726">
    <property type="entry name" value="Immunoglobulin"/>
    <property type="match status" value="2"/>
</dbReference>
<name>V9KHQ3_CALMI</name>
<keyword evidence="11" id="KW-0832">Ubl conjugation</keyword>
<feature type="binding site" evidence="21">
    <location>
        <position position="620"/>
    </location>
    <ligand>
        <name>ATP</name>
        <dbReference type="ChEBI" id="CHEBI:30616"/>
    </ligand>
</feature>
<dbReference type="InterPro" id="IPR007110">
    <property type="entry name" value="Ig-like_dom"/>
</dbReference>
<dbReference type="PIRSF" id="PIRSF000615">
    <property type="entry name" value="TyrPK_CSF1-R"/>
    <property type="match status" value="1"/>
</dbReference>
<keyword evidence="13 27" id="KW-0472">Membrane</keyword>
<feature type="domain" description="Ig-like" evidence="30">
    <location>
        <begin position="45"/>
        <end position="126"/>
    </location>
</feature>
<dbReference type="EC" id="2.7.10.1" evidence="2"/>
<feature type="binding site" evidence="22">
    <location>
        <position position="621"/>
    </location>
    <ligand>
        <name>Mg(2+)</name>
        <dbReference type="ChEBI" id="CHEBI:18420"/>
    </ligand>
</feature>
<evidence type="ECO:0000256" key="14">
    <source>
        <dbReference type="ARBA" id="ARBA00023137"/>
    </source>
</evidence>
<dbReference type="InterPro" id="IPR001245">
    <property type="entry name" value="Ser-Thr/Tyr_kinase_cat_dom"/>
</dbReference>
<feature type="binding site" evidence="21">
    <location>
        <begin position="431"/>
        <end position="438"/>
    </location>
    <ligand>
        <name>ATP</name>
        <dbReference type="ChEBI" id="CHEBI:30616"/>
    </ligand>
</feature>
<feature type="transmembrane region" description="Helical" evidence="27">
    <location>
        <begin position="360"/>
        <end position="380"/>
    </location>
</feature>
<dbReference type="GO" id="GO:0030335">
    <property type="term" value="P:positive regulation of cell migration"/>
    <property type="evidence" value="ECO:0007669"/>
    <property type="project" value="TreeGrafter"/>
</dbReference>
<keyword evidence="22" id="KW-0479">Metal-binding</keyword>
<dbReference type="Gene3D" id="2.60.40.10">
    <property type="entry name" value="Immunoglobulins"/>
    <property type="match status" value="3"/>
</dbReference>
<keyword evidence="7" id="KW-0677">Repeat</keyword>
<comment type="similarity">
    <text evidence="25">Belongs to the protein kinase superfamily. Tyr protein kinase family. CSF-1/PDGF receptor subfamily.</text>
</comment>
<dbReference type="GO" id="GO:0043408">
    <property type="term" value="P:regulation of MAPK cascade"/>
    <property type="evidence" value="ECO:0007669"/>
    <property type="project" value="TreeGrafter"/>
</dbReference>
<evidence type="ECO:0000256" key="5">
    <source>
        <dbReference type="ARBA" id="ARBA00022679"/>
    </source>
</evidence>
<dbReference type="EMBL" id="JW865034">
    <property type="protein sequence ID" value="AFO97551.1"/>
    <property type="molecule type" value="mRNA"/>
</dbReference>
<dbReference type="InterPro" id="IPR008266">
    <property type="entry name" value="Tyr_kinase_AS"/>
</dbReference>
<evidence type="ECO:0000313" key="31">
    <source>
        <dbReference type="EMBL" id="AFO97551.1"/>
    </source>
</evidence>
<evidence type="ECO:0000256" key="3">
    <source>
        <dbReference type="ARBA" id="ARBA00022475"/>
    </source>
</evidence>
<dbReference type="PROSITE" id="PS00240">
    <property type="entry name" value="RECEPTOR_TYR_KIN_III"/>
    <property type="match status" value="1"/>
</dbReference>
<feature type="binding site" evidence="21">
    <location>
        <begin position="506"/>
        <end position="512"/>
    </location>
    <ligand>
        <name>ATP</name>
        <dbReference type="ChEBI" id="CHEBI:30616"/>
    </ligand>
</feature>
<reference evidence="31" key="1">
    <citation type="journal article" date="2014" name="Nature">
        <title>Elephant shark genome provides unique insights into gnathostome evolution.</title>
        <authorList>
            <consortium name="International Elephant Shark Genome Sequencing Consortium"/>
            <person name="Venkatesh B."/>
            <person name="Lee A.P."/>
            <person name="Ravi V."/>
            <person name="Maurya A.K."/>
            <person name="Lian M.M."/>
            <person name="Swann J.B."/>
            <person name="Ohta Y."/>
            <person name="Flajnik M.F."/>
            <person name="Sutoh Y."/>
            <person name="Kasahara M."/>
            <person name="Hoon S."/>
            <person name="Gangu V."/>
            <person name="Roy S.W."/>
            <person name="Irimia M."/>
            <person name="Korzh V."/>
            <person name="Kondrychyn I."/>
            <person name="Lim Z.W."/>
            <person name="Tay B.H."/>
            <person name="Tohari S."/>
            <person name="Kong K.W."/>
            <person name="Ho S."/>
            <person name="Lorente-Galdos B."/>
            <person name="Quilez J."/>
            <person name="Marques-Bonet T."/>
            <person name="Raney B.J."/>
            <person name="Ingham P.W."/>
            <person name="Tay A."/>
            <person name="Hillier L.W."/>
            <person name="Minx P."/>
            <person name="Boehm T."/>
            <person name="Wilson R.K."/>
            <person name="Brenner S."/>
            <person name="Warren W.C."/>
        </authorList>
    </citation>
    <scope>NUCLEOTIDE SEQUENCE</scope>
    <source>
        <tissue evidence="31">Spleen</tissue>
    </source>
</reference>
<dbReference type="GO" id="GO:0005011">
    <property type="term" value="F:macrophage colony-stimulating factor receptor activity"/>
    <property type="evidence" value="ECO:0007669"/>
    <property type="project" value="TreeGrafter"/>
</dbReference>
<dbReference type="InterPro" id="IPR001824">
    <property type="entry name" value="Tyr_kinase_rcpt_3_CS"/>
</dbReference>
<evidence type="ECO:0000256" key="4">
    <source>
        <dbReference type="ARBA" id="ARBA00022553"/>
    </source>
</evidence>
<dbReference type="InterPro" id="IPR003599">
    <property type="entry name" value="Ig_sub"/>
</dbReference>
<dbReference type="InterPro" id="IPR017441">
    <property type="entry name" value="Protein_kinase_ATP_BS"/>
</dbReference>
<dbReference type="FunFam" id="3.30.200.20:FF:000025">
    <property type="entry name" value="Platelet-derived growth factor receptor alpha"/>
    <property type="match status" value="1"/>
</dbReference>
<evidence type="ECO:0000256" key="25">
    <source>
        <dbReference type="RuleBase" id="RU000311"/>
    </source>
</evidence>
<evidence type="ECO:0000256" key="1">
    <source>
        <dbReference type="ARBA" id="ARBA00004251"/>
    </source>
</evidence>
<dbReference type="GO" id="GO:0019955">
    <property type="term" value="F:cytokine binding"/>
    <property type="evidence" value="ECO:0007669"/>
    <property type="project" value="InterPro"/>
</dbReference>
<dbReference type="GO" id="GO:0005886">
    <property type="term" value="C:plasma membrane"/>
    <property type="evidence" value="ECO:0007669"/>
    <property type="project" value="UniProtKB-SubCell"/>
</dbReference>
<keyword evidence="3" id="KW-1003">Cell membrane</keyword>
<evidence type="ECO:0000256" key="7">
    <source>
        <dbReference type="ARBA" id="ARBA00022737"/>
    </source>
</evidence>
<keyword evidence="4" id="KW-0597">Phosphoprotein</keyword>
<evidence type="ECO:0000256" key="8">
    <source>
        <dbReference type="ARBA" id="ARBA00022741"/>
    </source>
</evidence>
<evidence type="ECO:0000256" key="17">
    <source>
        <dbReference type="ARBA" id="ARBA00023180"/>
    </source>
</evidence>
<dbReference type="SMART" id="SM00409">
    <property type="entry name" value="IG"/>
    <property type="match status" value="2"/>
</dbReference>
<evidence type="ECO:0000256" key="10">
    <source>
        <dbReference type="ARBA" id="ARBA00022840"/>
    </source>
</evidence>
<feature type="chain" id="PRO_5004777787" description="receptor protein-tyrosine kinase" evidence="28">
    <location>
        <begin position="40"/>
        <end position="791"/>
    </location>
</feature>
<feature type="binding site" evidence="21 24">
    <location>
        <position position="458"/>
    </location>
    <ligand>
        <name>ATP</name>
        <dbReference type="ChEBI" id="CHEBI:30616"/>
    </ligand>
</feature>
<dbReference type="PROSITE" id="PS00109">
    <property type="entry name" value="PROTEIN_KINASE_TYR"/>
    <property type="match status" value="1"/>
</dbReference>
<evidence type="ECO:0000256" key="12">
    <source>
        <dbReference type="ARBA" id="ARBA00022989"/>
    </source>
</evidence>
<evidence type="ECO:0000256" key="20">
    <source>
        <dbReference type="PIRSR" id="PIRSR000615-1"/>
    </source>
</evidence>
<dbReference type="GO" id="GO:0007169">
    <property type="term" value="P:cell surface receptor protein tyrosine kinase signaling pathway"/>
    <property type="evidence" value="ECO:0007669"/>
    <property type="project" value="InterPro"/>
</dbReference>
<dbReference type="SMART" id="SM00219">
    <property type="entry name" value="TyrKc"/>
    <property type="match status" value="1"/>
</dbReference>
<dbReference type="InterPro" id="IPR036179">
    <property type="entry name" value="Ig-like_dom_sf"/>
</dbReference>
<evidence type="ECO:0000256" key="6">
    <source>
        <dbReference type="ARBA" id="ARBA00022692"/>
    </source>
</evidence>
<evidence type="ECO:0000259" key="30">
    <source>
        <dbReference type="PROSITE" id="PS50835"/>
    </source>
</evidence>
<dbReference type="Pfam" id="PF07714">
    <property type="entry name" value="PK_Tyr_Ser-Thr"/>
    <property type="match status" value="1"/>
</dbReference>
<dbReference type="PANTHER" id="PTHR24416:SF47">
    <property type="entry name" value="MACROPHAGE COLONY-STIMULATING FACTOR 1 RECEPTOR"/>
    <property type="match status" value="1"/>
</dbReference>
<dbReference type="AlphaFoldDB" id="V9KHQ3"/>
<dbReference type="SUPFAM" id="SSF56112">
    <property type="entry name" value="Protein kinase-like (PK-like)"/>
    <property type="match status" value="1"/>
</dbReference>
<keyword evidence="18 25" id="KW-0393">Immunoglobulin domain</keyword>
<evidence type="ECO:0000256" key="24">
    <source>
        <dbReference type="PROSITE-ProRule" id="PRU10141"/>
    </source>
</evidence>
<proteinExistence type="evidence at transcript level"/>
<comment type="catalytic activity">
    <reaction evidence="19">
        <text>L-tyrosyl-[protein] + ATP = O-phospho-L-tyrosyl-[protein] + ADP + H(+)</text>
        <dbReference type="Rhea" id="RHEA:10596"/>
        <dbReference type="Rhea" id="RHEA-COMP:10136"/>
        <dbReference type="Rhea" id="RHEA-COMP:20101"/>
        <dbReference type="ChEBI" id="CHEBI:15378"/>
        <dbReference type="ChEBI" id="CHEBI:30616"/>
        <dbReference type="ChEBI" id="CHEBI:46858"/>
        <dbReference type="ChEBI" id="CHEBI:61978"/>
        <dbReference type="ChEBI" id="CHEBI:456216"/>
        <dbReference type="EC" id="2.7.10.1"/>
    </reaction>
</comment>
<dbReference type="InterPro" id="IPR050122">
    <property type="entry name" value="RTK"/>
</dbReference>
<keyword evidence="12 27" id="KW-1133">Transmembrane helix</keyword>
<accession>V9KHQ3</accession>
<evidence type="ECO:0000256" key="22">
    <source>
        <dbReference type="PIRSR" id="PIRSR000615-3"/>
    </source>
</evidence>
<dbReference type="GO" id="GO:0019838">
    <property type="term" value="F:growth factor binding"/>
    <property type="evidence" value="ECO:0007669"/>
    <property type="project" value="TreeGrafter"/>
</dbReference>
<protein>
    <recommendedName>
        <fullName evidence="2">receptor protein-tyrosine kinase</fullName>
        <ecNumber evidence="2">2.7.10.1</ecNumber>
    </recommendedName>
</protein>
<keyword evidence="28" id="KW-0732">Signal</keyword>
<feature type="region of interest" description="Disordered" evidence="26">
    <location>
        <begin position="759"/>
        <end position="791"/>
    </location>
</feature>
<keyword evidence="17" id="KW-0325">Glycoprotein</keyword>
<dbReference type="PROSITE" id="PS00107">
    <property type="entry name" value="PROTEIN_KINASE_ATP"/>
    <property type="match status" value="1"/>
</dbReference>
<dbReference type="GO" id="GO:1990682">
    <property type="term" value="C:CSF1-CSF1R complex"/>
    <property type="evidence" value="ECO:0007669"/>
    <property type="project" value="TreeGrafter"/>
</dbReference>
<evidence type="ECO:0000256" key="16">
    <source>
        <dbReference type="ARBA" id="ARBA00023170"/>
    </source>
</evidence>
<keyword evidence="6 25" id="KW-0812">Transmembrane</keyword>
<comment type="subcellular location">
    <subcellularLocation>
        <location evidence="1">Cell membrane</location>
        <topology evidence="1">Single-pass type I membrane protein</topology>
    </subcellularLocation>
    <subcellularLocation>
        <location evidence="25">Membrane</location>
        <topology evidence="25">Single-pass type I membrane protein</topology>
    </subcellularLocation>
</comment>
<feature type="binding site" evidence="23">
    <location>
        <begin position="430"/>
        <end position="438"/>
    </location>
    <ligand>
        <name>ATP</name>
        <dbReference type="ChEBI" id="CHEBI:30616"/>
    </ligand>
</feature>
<evidence type="ECO:0000256" key="21">
    <source>
        <dbReference type="PIRSR" id="PIRSR000615-2"/>
    </source>
</evidence>
<dbReference type="GO" id="GO:0043235">
    <property type="term" value="C:receptor complex"/>
    <property type="evidence" value="ECO:0007669"/>
    <property type="project" value="TreeGrafter"/>
</dbReference>
<dbReference type="InterPro" id="IPR020635">
    <property type="entry name" value="Tyr_kinase_cat_dom"/>
</dbReference>
<organism evidence="31">
    <name type="scientific">Callorhinchus milii</name>
    <name type="common">Ghost shark</name>
    <dbReference type="NCBI Taxonomy" id="7868"/>
    <lineage>
        <taxon>Eukaryota</taxon>
        <taxon>Metazoa</taxon>
        <taxon>Chordata</taxon>
        <taxon>Craniata</taxon>
        <taxon>Vertebrata</taxon>
        <taxon>Chondrichthyes</taxon>
        <taxon>Holocephali</taxon>
        <taxon>Chimaeriformes</taxon>
        <taxon>Callorhinchidae</taxon>
        <taxon>Callorhinchus</taxon>
    </lineage>
</organism>
<dbReference type="Pfam" id="PF25305">
    <property type="entry name" value="Ig_PDGFR_d4"/>
    <property type="match status" value="1"/>
</dbReference>
<feature type="active site" description="Proton acceptor" evidence="20">
    <location>
        <position position="616"/>
    </location>
</feature>
<evidence type="ECO:0000256" key="27">
    <source>
        <dbReference type="SAM" id="Phobius"/>
    </source>
</evidence>
<dbReference type="PROSITE" id="PS50835">
    <property type="entry name" value="IG_LIKE"/>
    <property type="match status" value="1"/>
</dbReference>
<evidence type="ECO:0000256" key="11">
    <source>
        <dbReference type="ARBA" id="ARBA00022843"/>
    </source>
</evidence>
<dbReference type="PIRSF" id="PIRSF500947">
    <property type="entry name" value="CSF-1_receptor"/>
    <property type="match status" value="1"/>
</dbReference>
<keyword evidence="9" id="KW-0418">Kinase</keyword>
<dbReference type="InterPro" id="IPR011009">
    <property type="entry name" value="Kinase-like_dom_sf"/>
</dbReference>
<evidence type="ECO:0000256" key="19">
    <source>
        <dbReference type="ARBA" id="ARBA00051243"/>
    </source>
</evidence>
<keyword evidence="8 21" id="KW-0547">Nucleotide-binding</keyword>
<keyword evidence="14" id="KW-0829">Tyrosine-protein kinase</keyword>
<evidence type="ECO:0000256" key="13">
    <source>
        <dbReference type="ARBA" id="ARBA00023136"/>
    </source>
</evidence>
<sequence>HQLSVDGVAVPRGVCVQGARPRPRGIIMWLLALLTFPLASPTAGPGLELVVDMDPREQLRVRGERFEANCTATADSLKITAEWVCPPNSSCTVVDTRGARGELYRRTQQLLIPAVMLSDSGNFTCTGYTFRGMGKTFRVTERKSDTISLQVLEKGFVQLDTEQNQTLEVDVGESLELRVGIEAYPRLSHCHWVHGDAANGSHSELLYRAGENRYVCSLPLVRLKVTESGNYTCFTSNSEANGSLAFRVLIKQKPVVTLRHGEELECRAVGYPPPIIHWYQCPGFPNSCTELGDASALHLMTDVESRLVSQAPDGVTEVMSSVSKAGIRINSTLECFASNKAGADSKVFSITAHDQPITPFLASAVAVAMTLTLLLAILLYKYKQKPKYEIRWKIIEAVNGNDYIFLDPSHLPYSEKWEFPRENLCFGKILGAGAFGKVMEATAYGLGEEETGTKVAVKMLKPRAHSTEKEALMSELKILSHLGQHNNVVNLLGACTQGGPVLVITEYCCYGDLLNYLKHRAEYLTSSSQCSDYRNLCMWPPERVERGKSYDGYLPMRPSVSSNCPLIPEIDCKITDDDVLEAEETLALDMEQLLNISHQVAHGMDFLSSRNCIHRDVAARNVLLTHGRVAKICDFGLARDIMNDSNYVVKGNARLPVKWMAPESIFDCVYTVQSDVWSYGILLWEIFSLGSSPYPDLPVDSRFYKLIRSGYQMSRPVLGTPEMYDVMSQCWHLDPHKRPTFQQIRQMINKQLDWTVEQDDSTQPLRDELPGRPACLQPAEPGEGDTHTAWS</sequence>
<dbReference type="Gene3D" id="3.30.200.20">
    <property type="entry name" value="Phosphorylase Kinase, domain 1"/>
    <property type="match status" value="1"/>
</dbReference>
<feature type="domain" description="Protein kinase" evidence="29">
    <location>
        <begin position="424"/>
        <end position="752"/>
    </location>
</feature>
<feature type="binding site" evidence="22">
    <location>
        <position position="403"/>
    </location>
    <ligand>
        <name>Mg(2+)</name>
        <dbReference type="ChEBI" id="CHEBI:18420"/>
    </ligand>
</feature>
<dbReference type="PROSITE" id="PS50011">
    <property type="entry name" value="PROTEIN_KINASE_DOM"/>
    <property type="match status" value="1"/>
</dbReference>
<evidence type="ECO:0000256" key="23">
    <source>
        <dbReference type="PIRSR" id="PIRSR500947-51"/>
    </source>
</evidence>
<keyword evidence="22" id="KW-0460">Magnesium</keyword>
<evidence type="ECO:0000256" key="9">
    <source>
        <dbReference type="ARBA" id="ARBA00022777"/>
    </source>
</evidence>
<dbReference type="PANTHER" id="PTHR24416">
    <property type="entry name" value="TYROSINE-PROTEIN KINASE RECEPTOR"/>
    <property type="match status" value="1"/>
</dbReference>
<evidence type="ECO:0000256" key="28">
    <source>
        <dbReference type="SAM" id="SignalP"/>
    </source>
</evidence>
<keyword evidence="10 21" id="KW-0067">ATP-binding</keyword>
<evidence type="ECO:0000256" key="2">
    <source>
        <dbReference type="ARBA" id="ARBA00011902"/>
    </source>
</evidence>
<dbReference type="Gene3D" id="1.10.510.10">
    <property type="entry name" value="Transferase(Phosphotransferase) domain 1"/>
    <property type="match status" value="1"/>
</dbReference>
<evidence type="ECO:0000256" key="18">
    <source>
        <dbReference type="ARBA" id="ARBA00023319"/>
    </source>
</evidence>